<feature type="non-terminal residue" evidence="1">
    <location>
        <position position="150"/>
    </location>
</feature>
<reference evidence="1" key="1">
    <citation type="journal article" date="2015" name="Nature">
        <title>Complex archaea that bridge the gap between prokaryotes and eukaryotes.</title>
        <authorList>
            <person name="Spang A."/>
            <person name="Saw J.H."/>
            <person name="Jorgensen S.L."/>
            <person name="Zaremba-Niedzwiedzka K."/>
            <person name="Martijn J."/>
            <person name="Lind A.E."/>
            <person name="van Eijk R."/>
            <person name="Schleper C."/>
            <person name="Guy L."/>
            <person name="Ettema T.J."/>
        </authorList>
    </citation>
    <scope>NUCLEOTIDE SEQUENCE</scope>
</reference>
<sequence length="150" mass="17856">MTLLSIGIILKVMEETISKRDNKGRFIKGVNFSQSESWKRAIKKRWKDFQPERIKKICIVCKKNFEVYLYRKDTAKFCSHSCKGIYIGRLRRERAIPILRYDGYMYIRMPSYHRNHEGYAKISDLILEQKIGRLLKKNEIAHHIDGCKTN</sequence>
<name>A0A0F9D0B4_9ZZZZ</name>
<evidence type="ECO:0008006" key="2">
    <source>
        <dbReference type="Google" id="ProtNLM"/>
    </source>
</evidence>
<comment type="caution">
    <text evidence="1">The sequence shown here is derived from an EMBL/GenBank/DDBJ whole genome shotgun (WGS) entry which is preliminary data.</text>
</comment>
<dbReference type="AlphaFoldDB" id="A0A0F9D0B4"/>
<accession>A0A0F9D0B4</accession>
<dbReference type="EMBL" id="LAZR01041725">
    <property type="protein sequence ID" value="KKL11271.1"/>
    <property type="molecule type" value="Genomic_DNA"/>
</dbReference>
<evidence type="ECO:0000313" key="1">
    <source>
        <dbReference type="EMBL" id="KKL11271.1"/>
    </source>
</evidence>
<organism evidence="1">
    <name type="scientific">marine sediment metagenome</name>
    <dbReference type="NCBI Taxonomy" id="412755"/>
    <lineage>
        <taxon>unclassified sequences</taxon>
        <taxon>metagenomes</taxon>
        <taxon>ecological metagenomes</taxon>
    </lineage>
</organism>
<gene>
    <name evidence="1" type="ORF">LCGC14_2547460</name>
</gene>
<proteinExistence type="predicted"/>
<protein>
    <recommendedName>
        <fullName evidence="2">HNH nuclease domain-containing protein</fullName>
    </recommendedName>
</protein>